<dbReference type="Pfam" id="PF04185">
    <property type="entry name" value="Phosphoesterase"/>
    <property type="match status" value="1"/>
</dbReference>
<evidence type="ECO:0000256" key="2">
    <source>
        <dbReference type="SAM" id="MobiDB-lite"/>
    </source>
</evidence>
<dbReference type="InterPro" id="IPR007312">
    <property type="entry name" value="Phosphoesterase"/>
</dbReference>
<dbReference type="PANTHER" id="PTHR31956:SF1">
    <property type="entry name" value="NON-SPECIFIC PHOSPHOLIPASE C1"/>
    <property type="match status" value="1"/>
</dbReference>
<gene>
    <name evidence="4" type="ORF">HDF09_002666</name>
</gene>
<dbReference type="PANTHER" id="PTHR31956">
    <property type="entry name" value="NON-SPECIFIC PHOSPHOLIPASE C4-RELATED"/>
    <property type="match status" value="1"/>
</dbReference>
<dbReference type="Gene3D" id="3.40.720.10">
    <property type="entry name" value="Alkaline Phosphatase, subunit A"/>
    <property type="match status" value="2"/>
</dbReference>
<feature type="signal peptide" evidence="3">
    <location>
        <begin position="1"/>
        <end position="34"/>
    </location>
</feature>
<keyword evidence="3" id="KW-0732">Signal</keyword>
<evidence type="ECO:0000256" key="3">
    <source>
        <dbReference type="SAM" id="SignalP"/>
    </source>
</evidence>
<keyword evidence="1 4" id="KW-0378">Hydrolase</keyword>
<evidence type="ECO:0000256" key="1">
    <source>
        <dbReference type="ARBA" id="ARBA00022801"/>
    </source>
</evidence>
<feature type="chain" id="PRO_5031396674" evidence="3">
    <location>
        <begin position="35"/>
        <end position="647"/>
    </location>
</feature>
<sequence>MKRTVSAPNGTLKCGAMMLIALQVFAGLPQSAYAQTAVPETKTPIKHVIIIIGENRTFDHVYATYKPKAGETVSNLLSKGIVNANGKPGPNYSLSAQFSAVDSTTADNGKYSNSPQEKSIYSTLPAALAGGPEKQSATSAPFTTLKVAELADTGLAAGYDKFLLTGATGIAGGKPDTRITNDTNLREGVFQLSGSKLPYDAYTNSPVHRFFQMWQQVDCNADYATEDNASGCLNDLFPWVEVSVGTGGNGAKQPANFNETTTGEGATSMGFYNMAQGDAPYFKKLADDYTISDNFHQSVMGGTGANHIMFGFGDAIFYTNTKGVATKPPTNQIENPNPQVATNDFYDQDGYGGGSYVNCGDINQPGVPAVTNYLQSLKNPVKPNCVKGDYYLVNNYNPGYNGDGTLTSQYSPFTIPPTSQKSIGDDLVAHKVPFKYFGENWDLYVTDPTESNSFDAYCNICNPFQYQTQFMGTQAARQTYIADTTELYEDIDTGNLPPVSIVKPSGINDGHPASSKLDLFEGFTKKIIDGVKANPTLWADTAIFVTFDEGGGYYDSGYIQPVDFFGDGTRIPLIVVSKYSTGGHVSHEYGDHVSLMKYIEKNWGLPTISDRSRDNLPNPIQKANSPYVPTNSPAIGDLTDDFQFSTK</sequence>
<dbReference type="Proteomes" id="UP000568106">
    <property type="component" value="Unassembled WGS sequence"/>
</dbReference>
<name>A0A7W8MSL6_9BACT</name>
<dbReference type="EC" id="3.1.4.3" evidence="4"/>
<dbReference type="GO" id="GO:0034480">
    <property type="term" value="F:phosphatidylcholine phospholipase C activity"/>
    <property type="evidence" value="ECO:0007669"/>
    <property type="project" value="UniProtKB-EC"/>
</dbReference>
<evidence type="ECO:0000313" key="4">
    <source>
        <dbReference type="EMBL" id="MBB5317980.1"/>
    </source>
</evidence>
<feature type="compositionally biased region" description="Polar residues" evidence="2">
    <location>
        <begin position="621"/>
        <end position="633"/>
    </location>
</feature>
<reference evidence="4" key="1">
    <citation type="submission" date="2020-08" db="EMBL/GenBank/DDBJ databases">
        <title>Genomic Encyclopedia of Type Strains, Phase IV (KMG-V): Genome sequencing to study the core and pangenomes of soil and plant-associated prokaryotes.</title>
        <authorList>
            <person name="Whitman W."/>
        </authorList>
    </citation>
    <scope>NUCLEOTIDE SEQUENCE [LARGE SCALE GENOMIC DNA]</scope>
    <source>
        <strain evidence="4">M8UP27</strain>
    </source>
</reference>
<proteinExistence type="predicted"/>
<accession>A0A7W8MSL6</accession>
<protein>
    <submittedName>
        <fullName evidence="4">Phospholipase C</fullName>
        <ecNumber evidence="4">3.1.4.3</ecNumber>
    </submittedName>
</protein>
<keyword evidence="5" id="KW-1185">Reference proteome</keyword>
<evidence type="ECO:0000313" key="5">
    <source>
        <dbReference type="Proteomes" id="UP000568106"/>
    </source>
</evidence>
<dbReference type="InterPro" id="IPR017850">
    <property type="entry name" value="Alkaline_phosphatase_core_sf"/>
</dbReference>
<feature type="region of interest" description="Disordered" evidence="2">
    <location>
        <begin position="610"/>
        <end position="647"/>
    </location>
</feature>
<dbReference type="EMBL" id="JACHDY010000003">
    <property type="protein sequence ID" value="MBB5317980.1"/>
    <property type="molecule type" value="Genomic_DNA"/>
</dbReference>
<dbReference type="AlphaFoldDB" id="A0A7W8MSL6"/>
<organism evidence="4 5">
    <name type="scientific">Tunturiibacter empetritectus</name>
    <dbReference type="NCBI Taxonomy" id="3069691"/>
    <lineage>
        <taxon>Bacteria</taxon>
        <taxon>Pseudomonadati</taxon>
        <taxon>Acidobacteriota</taxon>
        <taxon>Terriglobia</taxon>
        <taxon>Terriglobales</taxon>
        <taxon>Acidobacteriaceae</taxon>
        <taxon>Tunturiibacter</taxon>
    </lineage>
</organism>
<comment type="caution">
    <text evidence="4">The sequence shown here is derived from an EMBL/GenBank/DDBJ whole genome shotgun (WGS) entry which is preliminary data.</text>
</comment>